<evidence type="ECO:0000313" key="3">
    <source>
        <dbReference type="Proteomes" id="UP000694564"/>
    </source>
</evidence>
<keyword evidence="3" id="KW-1185">Reference proteome</keyword>
<sequence>MENTVNSKSFKDKTYPRGPLTIIWILLGLGTTTRGSSKSPHQVHSLEWQILSQSGEIVWETKGNHVLNTWWPTLYPDFCQLAAGLDTWDIPMTAPGCSSPTARCRLAQADFYVCPKDGRNQATAHKCGGYEVCFCYEWGCETTGDAYWQPSSSWDLITVKRNYTQPDSDGHTCYYKKGTNQGYAKWEKPLSLPLKITFTTKGRQATEWQRGYTWGLRWYLSGKDKGVTFKIKLSVQKLTLPIGPNPVLSDQKLPSKPAAPKALPEPSQPPPTTPLPSTGSSAQITVPQLLGTGDRLLNLVQGAYSALNYTDPHKNHLTMKERGLDLLFLKEGGLCAALKEECCFYADHTGLVRDNMAKLRERLNQRQKLFESQQGWFKGWFSKSPWFTTQMSSLIGPIITPS</sequence>
<dbReference type="Pfam" id="PF00429">
    <property type="entry name" value="TLV_coat"/>
    <property type="match status" value="2"/>
</dbReference>
<evidence type="ECO:0008006" key="4">
    <source>
        <dbReference type="Google" id="ProtNLM"/>
    </source>
</evidence>
<dbReference type="Gene3D" id="3.90.310.10">
    <property type="entry name" value="ENV polyprotein, receptor-binding domain"/>
    <property type="match status" value="1"/>
</dbReference>
<reference evidence="2" key="2">
    <citation type="submission" date="2025-09" db="UniProtKB">
        <authorList>
            <consortium name="Ensembl"/>
        </authorList>
    </citation>
    <scope>IDENTIFICATION</scope>
</reference>
<dbReference type="Proteomes" id="UP000694564">
    <property type="component" value="Chromosome 4"/>
</dbReference>
<dbReference type="InterPro" id="IPR018154">
    <property type="entry name" value="TLV/ENV_coat_polyprotein"/>
</dbReference>
<dbReference type="SUPFAM" id="SSF49830">
    <property type="entry name" value="ENV polyprotein, receptor-binding domain"/>
    <property type="match status" value="1"/>
</dbReference>
<dbReference type="InterPro" id="IPR008981">
    <property type="entry name" value="FMuLV_rcpt-bd"/>
</dbReference>
<dbReference type="SUPFAM" id="SSF58069">
    <property type="entry name" value="Virus ectodomain"/>
    <property type="match status" value="1"/>
</dbReference>
<name>A0A8D2AW62_SCIVU</name>
<feature type="region of interest" description="Disordered" evidence="1">
    <location>
        <begin position="246"/>
        <end position="282"/>
    </location>
</feature>
<evidence type="ECO:0000313" key="2">
    <source>
        <dbReference type="Ensembl" id="ENSSVLP00005007759.1"/>
    </source>
</evidence>
<evidence type="ECO:0000256" key="1">
    <source>
        <dbReference type="SAM" id="MobiDB-lite"/>
    </source>
</evidence>
<proteinExistence type="predicted"/>
<feature type="compositionally biased region" description="Low complexity" evidence="1">
    <location>
        <begin position="252"/>
        <end position="265"/>
    </location>
</feature>
<reference evidence="2" key="1">
    <citation type="submission" date="2025-08" db="UniProtKB">
        <authorList>
            <consortium name="Ensembl"/>
        </authorList>
    </citation>
    <scope>IDENTIFICATION</scope>
</reference>
<dbReference type="AlphaFoldDB" id="A0A8D2AW62"/>
<dbReference type="Gene3D" id="1.10.287.210">
    <property type="match status" value="1"/>
</dbReference>
<accession>A0A8D2AW62</accession>
<organism evidence="2 3">
    <name type="scientific">Sciurus vulgaris</name>
    <name type="common">Eurasian red squirrel</name>
    <dbReference type="NCBI Taxonomy" id="55149"/>
    <lineage>
        <taxon>Eukaryota</taxon>
        <taxon>Metazoa</taxon>
        <taxon>Chordata</taxon>
        <taxon>Craniata</taxon>
        <taxon>Vertebrata</taxon>
        <taxon>Euteleostomi</taxon>
        <taxon>Mammalia</taxon>
        <taxon>Eutheria</taxon>
        <taxon>Euarchontoglires</taxon>
        <taxon>Glires</taxon>
        <taxon>Rodentia</taxon>
        <taxon>Sciuromorpha</taxon>
        <taxon>Sciuridae</taxon>
        <taxon>Sciurinae</taxon>
        <taxon>Sciurini</taxon>
        <taxon>Sciurus</taxon>
    </lineage>
</organism>
<dbReference type="PANTHER" id="PTHR10424:SF72">
    <property type="entry name" value="BC035947 PROTEIN-RELATED"/>
    <property type="match status" value="1"/>
</dbReference>
<dbReference type="GeneTree" id="ENSGT00690000102286"/>
<dbReference type="Ensembl" id="ENSSVLT00005008642.1">
    <property type="protein sequence ID" value="ENSSVLP00005007759.1"/>
    <property type="gene ID" value="ENSSVLG00005006337.1"/>
</dbReference>
<protein>
    <recommendedName>
        <fullName evidence="4">Envelope protein</fullName>
    </recommendedName>
</protein>
<dbReference type="PANTHER" id="PTHR10424">
    <property type="entry name" value="VIRAL ENVELOPE PROTEIN"/>
    <property type="match status" value="1"/>
</dbReference>